<organism evidence="1 2">
    <name type="scientific">Kwoniella shandongensis</name>
    <dbReference type="NCBI Taxonomy" id="1734106"/>
    <lineage>
        <taxon>Eukaryota</taxon>
        <taxon>Fungi</taxon>
        <taxon>Dikarya</taxon>
        <taxon>Basidiomycota</taxon>
        <taxon>Agaricomycotina</taxon>
        <taxon>Tremellomycetes</taxon>
        <taxon>Tremellales</taxon>
        <taxon>Cryptococcaceae</taxon>
        <taxon>Kwoniella</taxon>
    </lineage>
</organism>
<dbReference type="AlphaFoldDB" id="A0A5M6BSC8"/>
<sequence>MQKRKRPTIQTSSVSTLSVVSPQNNSAALRMAMDWQARQVLAGQGRSRLAAVEVDFIDTTLNGYIRGNVSARLLDFATIIHSISGLKFCNFVDDGLSHSKGQVLPIESVTKSQWISRVAPKGSIQDNALRTLVATHWKMLRDLPDSVYTSTQDIITLVSCLRTAAKLRGRNEPDESNEIFRHIAAWGVSLAAVHLQSAPLNDVERALLRNNAFQLAMGEMHASVWLGKLSLISQESFALLLSNGPPASLCLDIALEHLEPLLALDDGPRQMDTHAYLWSRIAPPVLETVHWIVRHRATLPPNLRGTSEDTDFAFPRLDDAYLWFDGLINAIASSTRQTSTGVYSHRALRVLRSLVCMELCALEADVQTVLLAQKQGTDRDEEGVQRYLGMRLHNALRRMSLRLKLVTSHDTPLSDIYHITDQALYTCELLGDSLAHMLRLTDANDREMIVDSVQIARYWDDNATRVAMKLKAQ</sequence>
<keyword evidence="2" id="KW-1185">Reference proteome</keyword>
<protein>
    <submittedName>
        <fullName evidence="1">Uncharacterized protein</fullName>
    </submittedName>
</protein>
<evidence type="ECO:0000313" key="1">
    <source>
        <dbReference type="EMBL" id="WWD15600.1"/>
    </source>
</evidence>
<reference evidence="1" key="2">
    <citation type="submission" date="2024-01" db="EMBL/GenBank/DDBJ databases">
        <title>Comparative genomics of Cryptococcus and Kwoniella reveals pathogenesis evolution and contrasting modes of karyotype evolution via chromosome fusion or intercentromeric recombination.</title>
        <authorList>
            <person name="Coelho M.A."/>
            <person name="David-Palma M."/>
            <person name="Shea T."/>
            <person name="Bowers K."/>
            <person name="McGinley-Smith S."/>
            <person name="Mohammad A.W."/>
            <person name="Gnirke A."/>
            <person name="Yurkov A.M."/>
            <person name="Nowrousian M."/>
            <person name="Sun S."/>
            <person name="Cuomo C.A."/>
            <person name="Heitman J."/>
        </authorList>
    </citation>
    <scope>NUCLEOTIDE SEQUENCE</scope>
    <source>
        <strain evidence="1">CBS 12478</strain>
    </source>
</reference>
<name>A0A5M6BSC8_9TREE</name>
<dbReference type="RefSeq" id="XP_031858625.1">
    <property type="nucleotide sequence ID" value="XM_032007128.1"/>
</dbReference>
<gene>
    <name evidence="1" type="ORF">CI109_100022</name>
</gene>
<dbReference type="KEGG" id="ksn:43591296"/>
<evidence type="ECO:0000313" key="2">
    <source>
        <dbReference type="Proteomes" id="UP000322225"/>
    </source>
</evidence>
<dbReference type="GeneID" id="43591296"/>
<accession>A0A5M6BSC8</accession>
<dbReference type="OrthoDB" id="10659587at2759"/>
<dbReference type="Proteomes" id="UP000322225">
    <property type="component" value="Chromosome 1"/>
</dbReference>
<dbReference type="EMBL" id="CP144051">
    <property type="protein sequence ID" value="WWD15600.1"/>
    <property type="molecule type" value="Genomic_DNA"/>
</dbReference>
<proteinExistence type="predicted"/>
<reference evidence="1" key="1">
    <citation type="submission" date="2017-08" db="EMBL/GenBank/DDBJ databases">
        <authorList>
            <person name="Cuomo C."/>
            <person name="Billmyre B."/>
            <person name="Heitman J."/>
        </authorList>
    </citation>
    <scope>NUCLEOTIDE SEQUENCE</scope>
    <source>
        <strain evidence="1">CBS 12478</strain>
    </source>
</reference>